<comment type="caution">
    <text evidence="3">The sequence shown here is derived from an EMBL/GenBank/DDBJ whole genome shotgun (WGS) entry which is preliminary data.</text>
</comment>
<protein>
    <submittedName>
        <fullName evidence="3">Uncharacterized protein</fullName>
    </submittedName>
</protein>
<sequence length="167" mass="18750">MLAKLSPEESSELPPSYQEVVSKIKEKRKFDMGRGATELWTETLFDGSEKTPVDEQGDFEILTREDLGQLPGAEHDNKAGAIPPPSPSLPKDKPDEFDDDTTAISDTEDTFMPNMSTSASVEAEEHSFVQLKDVGMVRQELDAKLKRLKRKKAKIEEEIKTIEKKRA</sequence>
<dbReference type="AlphaFoldDB" id="A0A428SRM1"/>
<dbReference type="Proteomes" id="UP000288429">
    <property type="component" value="Unassembled WGS sequence"/>
</dbReference>
<reference evidence="3 4" key="1">
    <citation type="submission" date="2017-06" db="EMBL/GenBank/DDBJ databases">
        <title>Cmopartive genomic analysis of Ambrosia Fusariam Clade fungi.</title>
        <authorList>
            <person name="Stajich J.E."/>
            <person name="Carrillo J."/>
            <person name="Kijimoto T."/>
            <person name="Eskalen A."/>
            <person name="O'Donnell K."/>
            <person name="Kasson M."/>
        </authorList>
    </citation>
    <scope>NUCLEOTIDE SEQUENCE [LARGE SCALE GENOMIC DNA]</scope>
    <source>
        <strain evidence="3 4">NRRL 20438</strain>
    </source>
</reference>
<evidence type="ECO:0000256" key="1">
    <source>
        <dbReference type="SAM" id="Coils"/>
    </source>
</evidence>
<organism evidence="3 4">
    <name type="scientific">Fusarium ambrosium</name>
    <dbReference type="NCBI Taxonomy" id="131363"/>
    <lineage>
        <taxon>Eukaryota</taxon>
        <taxon>Fungi</taxon>
        <taxon>Dikarya</taxon>
        <taxon>Ascomycota</taxon>
        <taxon>Pezizomycotina</taxon>
        <taxon>Sordariomycetes</taxon>
        <taxon>Hypocreomycetidae</taxon>
        <taxon>Hypocreales</taxon>
        <taxon>Nectriaceae</taxon>
        <taxon>Fusarium</taxon>
        <taxon>Fusarium solani species complex</taxon>
    </lineage>
</organism>
<keyword evidence="4" id="KW-1185">Reference proteome</keyword>
<feature type="compositionally biased region" description="Basic and acidic residues" evidence="2">
    <location>
        <begin position="64"/>
        <end position="78"/>
    </location>
</feature>
<feature type="region of interest" description="Disordered" evidence="2">
    <location>
        <begin position="64"/>
        <end position="119"/>
    </location>
</feature>
<name>A0A428SRM1_9HYPO</name>
<gene>
    <name evidence="3" type="ORF">CDV31_015173</name>
</gene>
<feature type="coiled-coil region" evidence="1">
    <location>
        <begin position="131"/>
        <end position="165"/>
    </location>
</feature>
<feature type="compositionally biased region" description="Acidic residues" evidence="2">
    <location>
        <begin position="95"/>
        <end position="109"/>
    </location>
</feature>
<keyword evidence="1" id="KW-0175">Coiled coil</keyword>
<proteinExistence type="predicted"/>
<evidence type="ECO:0000256" key="2">
    <source>
        <dbReference type="SAM" id="MobiDB-lite"/>
    </source>
</evidence>
<evidence type="ECO:0000313" key="3">
    <source>
        <dbReference type="EMBL" id="RSL92429.1"/>
    </source>
</evidence>
<dbReference type="EMBL" id="NIZV01000382">
    <property type="protein sequence ID" value="RSL92429.1"/>
    <property type="molecule type" value="Genomic_DNA"/>
</dbReference>
<accession>A0A428SRM1</accession>
<evidence type="ECO:0000313" key="4">
    <source>
        <dbReference type="Proteomes" id="UP000288429"/>
    </source>
</evidence>